<dbReference type="InterPro" id="IPR015424">
    <property type="entry name" value="PyrdxlP-dep_Trfase"/>
</dbReference>
<sequence>MSGTFFPGFDDLDVAELSSRAGAKWARAVDEGLLPAWVADMDFPVAPVIRSALHEQIESDLGYPDWVRGTPLREEFSARMRNRYGWEPDPESVREQTDLIQALQLILHLSTRRGDSVVVQTPNYPPFLASIRRMGLQQLDFPFVDRGDGWVLDMEVFEQRVARHRPRVLVLVNPHNPTGRVHTREELEQIADIAERFDLLVVSDEIHAEIVYEPHVHIPFASLSPDAAGRTVTITSAGKSFNLAGLRCAVVHYGAERLLRRRDAEPFDLYGAVSVLGVVATLAAWRHGDAWQSDLMQVLERNRLQVDAVLRDRLPAARHHLPEGTYLMWIDAGPLGIDDPVEQVRERGGILVEGGLRFGSGCRNQLRINFATSAGILDMILDGVTSALGSGLAPPRPPVAVPRSR</sequence>
<evidence type="ECO:0000256" key="3">
    <source>
        <dbReference type="ARBA" id="ARBA00022898"/>
    </source>
</evidence>
<dbReference type="Gene3D" id="3.40.640.10">
    <property type="entry name" value="Type I PLP-dependent aspartate aminotransferase-like (Major domain)"/>
    <property type="match status" value="1"/>
</dbReference>
<comment type="cofactor">
    <cofactor evidence="1">
        <name>pyridoxal 5'-phosphate</name>
        <dbReference type="ChEBI" id="CHEBI:597326"/>
    </cofactor>
</comment>
<keyword evidence="8" id="KW-1185">Reference proteome</keyword>
<dbReference type="KEGG" id="rcr:NCTC10994_03205"/>
<evidence type="ECO:0000313" key="7">
    <source>
        <dbReference type="EMBL" id="SQI35975.1"/>
    </source>
</evidence>
<gene>
    <name evidence="7" type="primary">patB</name>
    <name evidence="7" type="ORF">NCTC10994_03205</name>
</gene>
<dbReference type="GO" id="GO:0047804">
    <property type="term" value="F:cysteine-S-conjugate beta-lyase activity"/>
    <property type="evidence" value="ECO:0007669"/>
    <property type="project" value="UniProtKB-EC"/>
</dbReference>
<reference evidence="7 8" key="1">
    <citation type="submission" date="2018-06" db="EMBL/GenBank/DDBJ databases">
        <authorList>
            <consortium name="Pathogen Informatics"/>
            <person name="Doyle S."/>
        </authorList>
    </citation>
    <scope>NUCLEOTIDE SEQUENCE [LARGE SCALE GENOMIC DNA]</scope>
    <source>
        <strain evidence="7 8">NCTC10994</strain>
    </source>
</reference>
<dbReference type="CDD" id="cd00609">
    <property type="entry name" value="AAT_like"/>
    <property type="match status" value="1"/>
</dbReference>
<keyword evidence="4 7" id="KW-0456">Lyase</keyword>
<keyword evidence="7" id="KW-0032">Aminotransferase</keyword>
<dbReference type="STRING" id="1219011.GCA_001895045_03527"/>
<evidence type="ECO:0000256" key="4">
    <source>
        <dbReference type="ARBA" id="ARBA00023239"/>
    </source>
</evidence>
<dbReference type="InterPro" id="IPR004839">
    <property type="entry name" value="Aminotransferase_I/II_large"/>
</dbReference>
<evidence type="ECO:0000256" key="1">
    <source>
        <dbReference type="ARBA" id="ARBA00001933"/>
    </source>
</evidence>
<dbReference type="InterPro" id="IPR051798">
    <property type="entry name" value="Class-II_PLP-Dep_Aminotrans"/>
</dbReference>
<dbReference type="EMBL" id="LS483468">
    <property type="protein sequence ID" value="SQI35975.1"/>
    <property type="molecule type" value="Genomic_DNA"/>
</dbReference>
<dbReference type="InterPro" id="IPR015421">
    <property type="entry name" value="PyrdxlP-dep_Trfase_major"/>
</dbReference>
<evidence type="ECO:0000256" key="2">
    <source>
        <dbReference type="ARBA" id="ARBA00012224"/>
    </source>
</evidence>
<dbReference type="Proteomes" id="UP000249091">
    <property type="component" value="Chromosome 1"/>
</dbReference>
<dbReference type="GO" id="GO:0030170">
    <property type="term" value="F:pyridoxal phosphate binding"/>
    <property type="evidence" value="ECO:0007669"/>
    <property type="project" value="InterPro"/>
</dbReference>
<dbReference type="PANTHER" id="PTHR43525:SF2">
    <property type="entry name" value="CYSTATHIONINE BETA-LYASE-RELATED"/>
    <property type="match status" value="1"/>
</dbReference>
<accession>A0A2X4X8H7</accession>
<organism evidence="7 8">
    <name type="scientific">Rhodococcus coprophilus</name>
    <dbReference type="NCBI Taxonomy" id="38310"/>
    <lineage>
        <taxon>Bacteria</taxon>
        <taxon>Bacillati</taxon>
        <taxon>Actinomycetota</taxon>
        <taxon>Actinomycetes</taxon>
        <taxon>Mycobacteriales</taxon>
        <taxon>Nocardiaceae</taxon>
        <taxon>Rhodococcus</taxon>
    </lineage>
</organism>
<dbReference type="RefSeq" id="WP_072703249.1">
    <property type="nucleotide sequence ID" value="NZ_JAFBBL010000001.1"/>
</dbReference>
<dbReference type="AlphaFoldDB" id="A0A2X4X8H7"/>
<keyword evidence="3" id="KW-0663">Pyridoxal phosphate</keyword>
<dbReference type="Pfam" id="PF00155">
    <property type="entry name" value="Aminotran_1_2"/>
    <property type="match status" value="1"/>
</dbReference>
<evidence type="ECO:0000259" key="6">
    <source>
        <dbReference type="Pfam" id="PF00155"/>
    </source>
</evidence>
<proteinExistence type="inferred from homology"/>
<dbReference type="InterPro" id="IPR015422">
    <property type="entry name" value="PyrdxlP-dep_Trfase_small"/>
</dbReference>
<protein>
    <recommendedName>
        <fullName evidence="2">cysteine-S-conjugate beta-lyase</fullName>
        <ecNumber evidence="2">4.4.1.13</ecNumber>
    </recommendedName>
</protein>
<dbReference type="EC" id="4.4.1.13" evidence="2"/>
<feature type="domain" description="Aminotransferase class I/classII large" evidence="6">
    <location>
        <begin position="42"/>
        <end position="374"/>
    </location>
</feature>
<dbReference type="Gene3D" id="3.90.1150.10">
    <property type="entry name" value="Aspartate Aminotransferase, domain 1"/>
    <property type="match status" value="1"/>
</dbReference>
<dbReference type="SUPFAM" id="SSF53383">
    <property type="entry name" value="PLP-dependent transferases"/>
    <property type="match status" value="1"/>
</dbReference>
<name>A0A2X4X8H7_9NOCA</name>
<dbReference type="GO" id="GO:0008483">
    <property type="term" value="F:transaminase activity"/>
    <property type="evidence" value="ECO:0007669"/>
    <property type="project" value="UniProtKB-KW"/>
</dbReference>
<comment type="similarity">
    <text evidence="5">Belongs to the class-II pyridoxal-phosphate-dependent aminotransferase family. MalY/PatB cystathionine beta-lyase subfamily.</text>
</comment>
<evidence type="ECO:0000313" key="8">
    <source>
        <dbReference type="Proteomes" id="UP000249091"/>
    </source>
</evidence>
<dbReference type="PANTHER" id="PTHR43525">
    <property type="entry name" value="PROTEIN MALY"/>
    <property type="match status" value="1"/>
</dbReference>
<keyword evidence="7" id="KW-0808">Transferase</keyword>
<evidence type="ECO:0000256" key="5">
    <source>
        <dbReference type="ARBA" id="ARBA00037974"/>
    </source>
</evidence>